<accession>A0ABR4ACI5</accession>
<keyword evidence="2" id="KW-1185">Reference proteome</keyword>
<evidence type="ECO:0000313" key="1">
    <source>
        <dbReference type="EMBL" id="KAL2042783.1"/>
    </source>
</evidence>
<evidence type="ECO:0000313" key="2">
    <source>
        <dbReference type="Proteomes" id="UP001590950"/>
    </source>
</evidence>
<comment type="caution">
    <text evidence="1">The sequence shown here is derived from an EMBL/GenBank/DDBJ whole genome shotgun (WGS) entry which is preliminary data.</text>
</comment>
<sequence length="313" mass="36329">MLHLNGWKRKPLVLKSDFNWMDMSSCPEMRDIILVRTIILQRLPMELVDLILDIAEYWPHTTTILEEDVRAFGPFTWRWNGGMIDYSKQWCPSGPAYGHRWSRWGESRSQNSFIFRSPRLGVHASRLDAYKGVIPGRAYSLLTHLRGRCNISRTWMPPRGVRAARKIIFEISCHQDHFGAWSHNCSNEARLFCDIGINRRSVARLTSPEQLQKSPSSSKACPKVPEQGPLVTYKPLIVERWCTLRHSRSKTYFMTWSYDDDQPNEPSEEGFPTTKQFVKQLEVGDSIGVWARVGEGESYHIIDGMRMHIFWAV</sequence>
<dbReference type="Proteomes" id="UP001590950">
    <property type="component" value="Unassembled WGS sequence"/>
</dbReference>
<reference evidence="1 2" key="1">
    <citation type="submission" date="2024-09" db="EMBL/GenBank/DDBJ databases">
        <title>Rethinking Asexuality: The Enigmatic Case of Functional Sexual Genes in Lepraria (Stereocaulaceae).</title>
        <authorList>
            <person name="Doellman M."/>
            <person name="Sun Y."/>
            <person name="Barcenas-Pena A."/>
            <person name="Lumbsch H.T."/>
            <person name="Grewe F."/>
        </authorList>
    </citation>
    <scope>NUCLEOTIDE SEQUENCE [LARGE SCALE GENOMIC DNA]</scope>
    <source>
        <strain evidence="1 2">Mercado 3170</strain>
    </source>
</reference>
<protein>
    <submittedName>
        <fullName evidence="1">Uncharacterized protein</fullName>
    </submittedName>
</protein>
<dbReference type="EMBL" id="JBEFKJ010000013">
    <property type="protein sequence ID" value="KAL2042783.1"/>
    <property type="molecule type" value="Genomic_DNA"/>
</dbReference>
<gene>
    <name evidence="1" type="ORF">N7G274_004542</name>
</gene>
<proteinExistence type="predicted"/>
<name>A0ABR4ACI5_9LECA</name>
<organism evidence="1 2">
    <name type="scientific">Stereocaulon virgatum</name>
    <dbReference type="NCBI Taxonomy" id="373712"/>
    <lineage>
        <taxon>Eukaryota</taxon>
        <taxon>Fungi</taxon>
        <taxon>Dikarya</taxon>
        <taxon>Ascomycota</taxon>
        <taxon>Pezizomycotina</taxon>
        <taxon>Lecanoromycetes</taxon>
        <taxon>OSLEUM clade</taxon>
        <taxon>Lecanoromycetidae</taxon>
        <taxon>Lecanorales</taxon>
        <taxon>Lecanorineae</taxon>
        <taxon>Stereocaulaceae</taxon>
        <taxon>Stereocaulon</taxon>
    </lineage>
</organism>